<evidence type="ECO:0000256" key="1">
    <source>
        <dbReference type="SAM" id="MobiDB-lite"/>
    </source>
</evidence>
<dbReference type="EMBL" id="BAAABM010000019">
    <property type="protein sequence ID" value="GAA0339195.1"/>
    <property type="molecule type" value="Genomic_DNA"/>
</dbReference>
<feature type="region of interest" description="Disordered" evidence="1">
    <location>
        <begin position="86"/>
        <end position="110"/>
    </location>
</feature>
<gene>
    <name evidence="2" type="ORF">GCM10010151_31070</name>
</gene>
<reference evidence="2 3" key="1">
    <citation type="journal article" date="2019" name="Int. J. Syst. Evol. Microbiol.">
        <title>The Global Catalogue of Microorganisms (GCM) 10K type strain sequencing project: providing services to taxonomists for standard genome sequencing and annotation.</title>
        <authorList>
            <consortium name="The Broad Institute Genomics Platform"/>
            <consortium name="The Broad Institute Genome Sequencing Center for Infectious Disease"/>
            <person name="Wu L."/>
            <person name="Ma J."/>
        </authorList>
    </citation>
    <scope>NUCLEOTIDE SEQUENCE [LARGE SCALE GENOMIC DNA]</scope>
    <source>
        <strain evidence="2 3">JCM 3146</strain>
    </source>
</reference>
<comment type="caution">
    <text evidence="2">The sequence shown here is derived from an EMBL/GenBank/DDBJ whole genome shotgun (WGS) entry which is preliminary data.</text>
</comment>
<keyword evidence="3" id="KW-1185">Reference proteome</keyword>
<protein>
    <submittedName>
        <fullName evidence="2">Uncharacterized protein</fullName>
    </submittedName>
</protein>
<evidence type="ECO:0000313" key="3">
    <source>
        <dbReference type="Proteomes" id="UP001501822"/>
    </source>
</evidence>
<evidence type="ECO:0000313" key="2">
    <source>
        <dbReference type="EMBL" id="GAA0339195.1"/>
    </source>
</evidence>
<accession>A0ABN0WIU2</accession>
<name>A0ABN0WIU2_9ACTN</name>
<sequence>MTAWMRCRVASDTERLPLSAYDTVLRETPDRRAISPMFIELLRGADPAGAGRPAGFSMGERVISRIVSLNSGECSHPARGRAIVPARAATGSSSPAVRPGRFHGRESTGR</sequence>
<dbReference type="Proteomes" id="UP001501822">
    <property type="component" value="Unassembled WGS sequence"/>
</dbReference>
<organism evidence="2 3">
    <name type="scientific">Actinoallomurus spadix</name>
    <dbReference type="NCBI Taxonomy" id="79912"/>
    <lineage>
        <taxon>Bacteria</taxon>
        <taxon>Bacillati</taxon>
        <taxon>Actinomycetota</taxon>
        <taxon>Actinomycetes</taxon>
        <taxon>Streptosporangiales</taxon>
        <taxon>Thermomonosporaceae</taxon>
        <taxon>Actinoallomurus</taxon>
    </lineage>
</organism>
<proteinExistence type="predicted"/>